<protein>
    <recommendedName>
        <fullName evidence="1">DUF1023 domain-containing protein</fullName>
    </recommendedName>
</protein>
<dbReference type="Proteomes" id="UP001157034">
    <property type="component" value="Unassembled WGS sequence"/>
</dbReference>
<evidence type="ECO:0000313" key="3">
    <source>
        <dbReference type="Proteomes" id="UP001157034"/>
    </source>
</evidence>
<dbReference type="Pfam" id="PF06259">
    <property type="entry name" value="Abhydrolase_8"/>
    <property type="match status" value="1"/>
</dbReference>
<dbReference type="RefSeq" id="WP_284254931.1">
    <property type="nucleotide sequence ID" value="NZ_BAAAQO010000004.1"/>
</dbReference>
<dbReference type="EMBL" id="BSVB01000001">
    <property type="protein sequence ID" value="GMA96325.1"/>
    <property type="molecule type" value="Genomic_DNA"/>
</dbReference>
<evidence type="ECO:0000313" key="2">
    <source>
        <dbReference type="EMBL" id="GMA96325.1"/>
    </source>
</evidence>
<evidence type="ECO:0000259" key="1">
    <source>
        <dbReference type="Pfam" id="PF06259"/>
    </source>
</evidence>
<name>A0ABQ6KBZ0_9MICO</name>
<feature type="domain" description="DUF1023" evidence="1">
    <location>
        <begin position="222"/>
        <end position="393"/>
    </location>
</feature>
<comment type="caution">
    <text evidence="2">The sequence shown here is derived from an EMBL/GenBank/DDBJ whole genome shotgun (WGS) entry which is preliminary data.</text>
</comment>
<accession>A0ABQ6KBZ0</accession>
<proteinExistence type="predicted"/>
<keyword evidence="3" id="KW-1185">Reference proteome</keyword>
<organism evidence="2 3">
    <name type="scientific">Pseudolysinimonas kribbensis</name>
    <dbReference type="NCBI Taxonomy" id="433641"/>
    <lineage>
        <taxon>Bacteria</taxon>
        <taxon>Bacillati</taxon>
        <taxon>Actinomycetota</taxon>
        <taxon>Actinomycetes</taxon>
        <taxon>Micrococcales</taxon>
        <taxon>Microbacteriaceae</taxon>
        <taxon>Pseudolysinimonas</taxon>
    </lineage>
</organism>
<reference evidence="3" key="1">
    <citation type="journal article" date="2019" name="Int. J. Syst. Evol. Microbiol.">
        <title>The Global Catalogue of Microorganisms (GCM) 10K type strain sequencing project: providing services to taxonomists for standard genome sequencing and annotation.</title>
        <authorList>
            <consortium name="The Broad Institute Genomics Platform"/>
            <consortium name="The Broad Institute Genome Sequencing Center for Infectious Disease"/>
            <person name="Wu L."/>
            <person name="Ma J."/>
        </authorList>
    </citation>
    <scope>NUCLEOTIDE SEQUENCE [LARGE SCALE GENOMIC DNA]</scope>
    <source>
        <strain evidence="3">NBRC 108894</strain>
    </source>
</reference>
<sequence>MLLDVTAFASTHPNPVLEAFGALENGSRTVISAPATLSADQTAFHATLDRMAGGVGDPGTSGPISLTQPAAITHVTQRVPLSELPSLRGLSLLQQLALLDRSDMSRFASDHPGVLKTLASRPPAATVVDAWWTGIPAAKQRDLATAAPGVVGNLEGVPYAMRDRANRTYLSDSIRGIRDQMRAGTGRAAGDDLTRRLHMLEQVRTSLQDGSSSEPRALIGLDPSGEGTAVITVGDVTTADYVGYLVPGMFSSVDTQIVKFAASSQQIASDQQAMLDRLEPATATRPTPTVAVVAWLGYHSPGLANVETLDLAKQAEAALTSSVQGLRAIRGPHQPFISVMAHSYGSTASLLAVQSGGLSVDALAIVGSPGSPAQSASELSVTDGNVWVGQAASMDPVPATGLFGSRPTDPAYGAHLFGTAGATDPLTGGWLTAAVSHNDYFVPGTESLRNIELIGIDRADLVLGLDRAK</sequence>
<gene>
    <name evidence="2" type="ORF">GCM10025881_31490</name>
</gene>
<dbReference type="InterPro" id="IPR010427">
    <property type="entry name" value="DUF1023"/>
</dbReference>